<proteinExistence type="predicted"/>
<evidence type="ECO:0008006" key="3">
    <source>
        <dbReference type="Google" id="ProtNLM"/>
    </source>
</evidence>
<evidence type="ECO:0000313" key="2">
    <source>
        <dbReference type="EMBL" id="QJA74537.1"/>
    </source>
</evidence>
<reference evidence="2" key="1">
    <citation type="submission" date="2020-03" db="EMBL/GenBank/DDBJ databases">
        <title>The deep terrestrial virosphere.</title>
        <authorList>
            <person name="Holmfeldt K."/>
            <person name="Nilsson E."/>
            <person name="Simone D."/>
            <person name="Lopez-Fernandez M."/>
            <person name="Wu X."/>
            <person name="de Brujin I."/>
            <person name="Lundin D."/>
            <person name="Andersson A."/>
            <person name="Bertilsson S."/>
            <person name="Dopson M."/>
        </authorList>
    </citation>
    <scope>NUCLEOTIDE SEQUENCE</scope>
    <source>
        <strain evidence="2">MM415A01973</strain>
    </source>
</reference>
<name>A0A6M3K0X0_9ZZZZ</name>
<protein>
    <recommendedName>
        <fullName evidence="3">Portal protein</fullName>
    </recommendedName>
</protein>
<sequence length="612" mass="69432">MIDVATIIDETNSLKTFWSGRNEQLAVDRNYIRLAKPIQKTDQVKYVMNEPKVFFETSVALISSYPPRFRIPLTMNFDAEEKDRISKAERFVQGIFRSLDDRQYKLGKTFWLRELAWWVCSGWYAIFNYVKKDGDGTQFIADFYDPATVYPQWDGEELIRCIRAYEVNKHTAMNMVTDFKRKGLVFDFVERNDTTNHEVINYWVKDGGKVYNAILIDKQFIKATTKEDFDHIPIHVGAVGSPDRLDVNWQSTMGESVIAANRDMYDYMNSIISLMATITAETAYPNIISKTRTGMPAFKAEDLKGYGAQINLKLEEQIEIMKHASTPAEALQLLQLLLKQMQKGSIPDVVYGGVNQELSGFAISQLMAAIKYKIAPYLITMQNIMSEISADFLTQYKAGDYKSVKLRTTDPKAVKKGGFFVEEFTKKDVPDYLFIDVTVPITSALDRTQQIIFARQALADPQLISRETLWDEVLDIQDSEQEYARIMQDQMLNDPMVRQLALLEQLRQRKNLYEYQGRFQEAQVMDNYIQSIEMSLGMRQGIIAKPGVPGVSPSGMPPEMSPSGAPSPDMMGAALGQGPAGLNRPPQTAEQRAASQGRKGVLVSPRNSNLLK</sequence>
<organism evidence="2">
    <name type="scientific">viral metagenome</name>
    <dbReference type="NCBI Taxonomy" id="1070528"/>
    <lineage>
        <taxon>unclassified sequences</taxon>
        <taxon>metagenomes</taxon>
        <taxon>organismal metagenomes</taxon>
    </lineage>
</organism>
<gene>
    <name evidence="2" type="ORF">MM415A01973_0012</name>
</gene>
<dbReference type="AlphaFoldDB" id="A0A6M3K0X0"/>
<feature type="region of interest" description="Disordered" evidence="1">
    <location>
        <begin position="547"/>
        <end position="612"/>
    </location>
</feature>
<dbReference type="EMBL" id="MT142104">
    <property type="protein sequence ID" value="QJA74537.1"/>
    <property type="molecule type" value="Genomic_DNA"/>
</dbReference>
<evidence type="ECO:0000256" key="1">
    <source>
        <dbReference type="SAM" id="MobiDB-lite"/>
    </source>
</evidence>
<accession>A0A6M3K0X0</accession>
<feature type="compositionally biased region" description="Polar residues" evidence="1">
    <location>
        <begin position="585"/>
        <end position="594"/>
    </location>
</feature>